<dbReference type="EMBL" id="AQFT01000039">
    <property type="protein sequence ID" value="EMZ33803.1"/>
    <property type="molecule type" value="Genomic_DNA"/>
</dbReference>
<dbReference type="Pfam" id="PF02272">
    <property type="entry name" value="DHHA1"/>
    <property type="match status" value="1"/>
</dbReference>
<dbReference type="InterPro" id="IPR003156">
    <property type="entry name" value="DHHA1_dom"/>
</dbReference>
<dbReference type="SUPFAM" id="SSF64182">
    <property type="entry name" value="DHH phosphoesterases"/>
    <property type="match status" value="1"/>
</dbReference>
<dbReference type="GO" id="GO:0003676">
    <property type="term" value="F:nucleic acid binding"/>
    <property type="evidence" value="ECO:0007669"/>
    <property type="project" value="InterPro"/>
</dbReference>
<comment type="caution">
    <text evidence="3">The sequence shown here is derived from an EMBL/GenBank/DDBJ whole genome shotgun (WGS) entry which is preliminary data.</text>
</comment>
<organism evidence="3 4">
    <name type="scientific">Eubacterium plexicaudatum ASF492</name>
    <dbReference type="NCBI Taxonomy" id="1235802"/>
    <lineage>
        <taxon>Bacteria</taxon>
        <taxon>Bacillati</taxon>
        <taxon>Bacillota</taxon>
        <taxon>Clostridia</taxon>
        <taxon>Eubacteriales</taxon>
        <taxon>Eubacteriaceae</taxon>
        <taxon>Eubacterium</taxon>
    </lineage>
</organism>
<gene>
    <name evidence="3" type="ORF">C823_01343</name>
</gene>
<dbReference type="Gene3D" id="3.10.310.30">
    <property type="match status" value="1"/>
</dbReference>
<dbReference type="InterPro" id="IPR001667">
    <property type="entry name" value="DDH_dom"/>
</dbReference>
<dbReference type="Pfam" id="PF01368">
    <property type="entry name" value="DHH"/>
    <property type="match status" value="1"/>
</dbReference>
<dbReference type="OrthoDB" id="5896813at2"/>
<evidence type="ECO:0000313" key="4">
    <source>
        <dbReference type="Proteomes" id="UP000012589"/>
    </source>
</evidence>
<feature type="domain" description="DDH" evidence="1">
    <location>
        <begin position="16"/>
        <end position="156"/>
    </location>
</feature>
<accession>N2B5K0</accession>
<dbReference type="STRING" id="1235802.C823_01343"/>
<evidence type="ECO:0008006" key="5">
    <source>
        <dbReference type="Google" id="ProtNLM"/>
    </source>
</evidence>
<reference evidence="3 4" key="1">
    <citation type="journal article" date="2014" name="Genome Announc.">
        <title>Draft genome sequences of the altered schaedler flora, a defined bacterial community from gnotobiotic mice.</title>
        <authorList>
            <person name="Wannemuehler M.J."/>
            <person name="Overstreet A.M."/>
            <person name="Ward D.V."/>
            <person name="Phillips G.J."/>
        </authorList>
    </citation>
    <scope>NUCLEOTIDE SEQUENCE [LARGE SCALE GENOMIC DNA]</scope>
    <source>
        <strain evidence="3 4">ASF492</strain>
    </source>
</reference>
<dbReference type="Proteomes" id="UP000012589">
    <property type="component" value="Unassembled WGS sequence"/>
</dbReference>
<dbReference type="InterPro" id="IPR038763">
    <property type="entry name" value="DHH_sf"/>
</dbReference>
<feature type="domain" description="DHHA1" evidence="2">
    <location>
        <begin position="224"/>
        <end position="302"/>
    </location>
</feature>
<dbReference type="PANTHER" id="PTHR47618:SF1">
    <property type="entry name" value="BIFUNCTIONAL OLIGORIBONUCLEASE AND PAP PHOSPHATASE NRNA"/>
    <property type="match status" value="1"/>
</dbReference>
<evidence type="ECO:0000313" key="3">
    <source>
        <dbReference type="EMBL" id="EMZ33803.1"/>
    </source>
</evidence>
<protein>
    <recommendedName>
        <fullName evidence="5">DHHA1 domain-containing protein</fullName>
    </recommendedName>
</protein>
<evidence type="ECO:0000259" key="2">
    <source>
        <dbReference type="Pfam" id="PF02272"/>
    </source>
</evidence>
<dbReference type="PANTHER" id="PTHR47618">
    <property type="entry name" value="BIFUNCTIONAL OLIGORIBONUCLEASE AND PAP PHOSPHATASE NRNA"/>
    <property type="match status" value="1"/>
</dbReference>
<dbReference type="PATRIC" id="fig|1235802.3.peg.1433"/>
<dbReference type="AlphaFoldDB" id="N2B5K0"/>
<sequence>MNPLQLVELLKGHKNYIQTHNYPDPDAVASAYGLQSFLRWHGVDAKICYDGTVEKLSTKKMFQVFEIDVLTADSIKDMTEEDYIVTVDSQKHNANLTDLIGDEVACIDHHPTFFECTYQYSDIRKTGACSTLIAQYFYETNTPMNGSVAAALAYGIKMDTADFIRGVTDLDLDMFHYVYKQADVDKIKTMYHDVLELSDLKAYGAAIDNIYINDGVGFAWIPLDCPDALIAIISDFILSLNVVDVSIVYAVRKDGIKFSVRSERKDLDVGKMVAAVLKNCGSGGGHHGMAGGFIPKENIERIDGMHARIEEAFMNQIQSMKRGNQ</sequence>
<dbReference type="Gene3D" id="3.90.1640.10">
    <property type="entry name" value="inorganic pyrophosphatase (n-terminal core)"/>
    <property type="match status" value="1"/>
</dbReference>
<evidence type="ECO:0000259" key="1">
    <source>
        <dbReference type="Pfam" id="PF01368"/>
    </source>
</evidence>
<dbReference type="eggNOG" id="COG0618">
    <property type="taxonomic scope" value="Bacteria"/>
</dbReference>
<keyword evidence="4" id="KW-1185">Reference proteome</keyword>
<name>N2B5K0_9FIRM</name>
<proteinExistence type="predicted"/>
<dbReference type="InterPro" id="IPR051319">
    <property type="entry name" value="Oligoribo/pAp-PDE_c-di-AMP_PDE"/>
</dbReference>
<dbReference type="HOGENOM" id="CLU_046377_1_0_9"/>